<name>A0A8K0UP85_9AGAR</name>
<comment type="caution">
    <text evidence="2">The sequence shown here is derived from an EMBL/GenBank/DDBJ whole genome shotgun (WGS) entry which is preliminary data.</text>
</comment>
<keyword evidence="3" id="KW-1185">Reference proteome</keyword>
<dbReference type="AlphaFoldDB" id="A0A8K0UP85"/>
<dbReference type="EMBL" id="JAEVFJ010000012">
    <property type="protein sequence ID" value="KAH8101376.1"/>
    <property type="molecule type" value="Genomic_DNA"/>
</dbReference>
<reference evidence="2" key="1">
    <citation type="journal article" date="2021" name="New Phytol.">
        <title>Evolutionary innovations through gain and loss of genes in the ectomycorrhizal Boletales.</title>
        <authorList>
            <person name="Wu G."/>
            <person name="Miyauchi S."/>
            <person name="Morin E."/>
            <person name="Kuo A."/>
            <person name="Drula E."/>
            <person name="Varga T."/>
            <person name="Kohler A."/>
            <person name="Feng B."/>
            <person name="Cao Y."/>
            <person name="Lipzen A."/>
            <person name="Daum C."/>
            <person name="Hundley H."/>
            <person name="Pangilinan J."/>
            <person name="Johnson J."/>
            <person name="Barry K."/>
            <person name="LaButti K."/>
            <person name="Ng V."/>
            <person name="Ahrendt S."/>
            <person name="Min B."/>
            <person name="Choi I.G."/>
            <person name="Park H."/>
            <person name="Plett J.M."/>
            <person name="Magnuson J."/>
            <person name="Spatafora J.W."/>
            <person name="Nagy L.G."/>
            <person name="Henrissat B."/>
            <person name="Grigoriev I.V."/>
            <person name="Yang Z.L."/>
            <person name="Xu J."/>
            <person name="Martin F.M."/>
        </authorList>
    </citation>
    <scope>NUCLEOTIDE SEQUENCE</scope>
    <source>
        <strain evidence="2">KKN 215</strain>
    </source>
</reference>
<evidence type="ECO:0000313" key="3">
    <source>
        <dbReference type="Proteomes" id="UP000813824"/>
    </source>
</evidence>
<dbReference type="GO" id="GO:0006950">
    <property type="term" value="P:response to stress"/>
    <property type="evidence" value="ECO:0007669"/>
    <property type="project" value="UniProtKB-ARBA"/>
</dbReference>
<proteinExistence type="predicted"/>
<dbReference type="PANTHER" id="PTHR23099">
    <property type="entry name" value="TRANSCRIPTIONAL REGULATOR"/>
    <property type="match status" value="1"/>
</dbReference>
<protein>
    <submittedName>
        <fullName evidence="2">SprT-like family-domain-containing protein</fullName>
    </submittedName>
</protein>
<accession>A0A8K0UP85</accession>
<dbReference type="InterPro" id="IPR006640">
    <property type="entry name" value="SprT-like_domain"/>
</dbReference>
<feature type="domain" description="SprT-like" evidence="1">
    <location>
        <begin position="27"/>
        <end position="184"/>
    </location>
</feature>
<dbReference type="Pfam" id="PF10263">
    <property type="entry name" value="SprT-like"/>
    <property type="match status" value="1"/>
</dbReference>
<gene>
    <name evidence="2" type="ORF">BXZ70DRAFT_999782</name>
</gene>
<organism evidence="2 3">
    <name type="scientific">Cristinia sonorae</name>
    <dbReference type="NCBI Taxonomy" id="1940300"/>
    <lineage>
        <taxon>Eukaryota</taxon>
        <taxon>Fungi</taxon>
        <taxon>Dikarya</taxon>
        <taxon>Basidiomycota</taxon>
        <taxon>Agaricomycotina</taxon>
        <taxon>Agaricomycetes</taxon>
        <taxon>Agaricomycetidae</taxon>
        <taxon>Agaricales</taxon>
        <taxon>Pleurotineae</taxon>
        <taxon>Stephanosporaceae</taxon>
        <taxon>Cristinia</taxon>
    </lineage>
</organism>
<dbReference type="OrthoDB" id="20772at2759"/>
<dbReference type="SMART" id="SM00731">
    <property type="entry name" value="SprT"/>
    <property type="match status" value="1"/>
</dbReference>
<dbReference type="PANTHER" id="PTHR23099:SF0">
    <property type="entry name" value="GERM CELL NUCLEAR ACIDIC PROTEIN"/>
    <property type="match status" value="1"/>
</dbReference>
<dbReference type="Proteomes" id="UP000813824">
    <property type="component" value="Unassembled WGS sequence"/>
</dbReference>
<sequence length="207" mass="23545">MARFLSGDIVSDSSKRAVAILEQTRREAYAQTLFNELNQKVFGGGLPEDTKLNWNNRLLTTAGRAKWHRSRDGTQTVEIELAIKILDEDERIRNTLAHEMCHLACWIIDKNPQENHGRLFKSWGAKVMRKMPDIEVNTRHNYEINHPYEWKCDQCSKIYGRFSKSIQPEACVCGACKLGKLIPLFTTRAVSTPARNAARNAASMPQG</sequence>
<evidence type="ECO:0000259" key="1">
    <source>
        <dbReference type="SMART" id="SM00731"/>
    </source>
</evidence>
<evidence type="ECO:0000313" key="2">
    <source>
        <dbReference type="EMBL" id="KAH8101376.1"/>
    </source>
</evidence>
<dbReference type="GO" id="GO:0005634">
    <property type="term" value="C:nucleus"/>
    <property type="evidence" value="ECO:0007669"/>
    <property type="project" value="TreeGrafter"/>
</dbReference>